<keyword evidence="2" id="KW-1185">Reference proteome</keyword>
<dbReference type="Gene3D" id="1.20.120.450">
    <property type="entry name" value="dinb family like domain"/>
    <property type="match status" value="1"/>
</dbReference>
<dbReference type="Pfam" id="PF07606">
    <property type="entry name" value="DUF1569"/>
    <property type="match status" value="1"/>
</dbReference>
<dbReference type="InterPro" id="IPR011463">
    <property type="entry name" value="DUF1569"/>
</dbReference>
<reference evidence="1" key="1">
    <citation type="submission" date="2020-08" db="EMBL/GenBank/DDBJ databases">
        <title>Genomic Encyclopedia of Type Strains, Phase IV (KMG-V): Genome sequencing to study the core and pangenomes of soil and plant-associated prokaryotes.</title>
        <authorList>
            <person name="Whitman W."/>
        </authorList>
    </citation>
    <scope>NUCLEOTIDE SEQUENCE [LARGE SCALE GENOMIC DNA]</scope>
    <source>
        <strain evidence="1">M8UP27</strain>
    </source>
</reference>
<dbReference type="EMBL" id="JACHDY010000003">
    <property type="protein sequence ID" value="MBB5317948.1"/>
    <property type="molecule type" value="Genomic_DNA"/>
</dbReference>
<protein>
    <recommendedName>
        <fullName evidence="3">DUF1569 domain-containing protein</fullName>
    </recommendedName>
</protein>
<accession>A0A7W8IKL6</accession>
<evidence type="ECO:0000313" key="2">
    <source>
        <dbReference type="Proteomes" id="UP000568106"/>
    </source>
</evidence>
<sequence>MRSLFEARAVEQIKERLARLQPDCQREWGTMTPGQAMAHCAGSMELAVGDRIPPRMLLARIMGRVVKPMALGNDRLMRRGSPTSRDLLVQDRRDLGTERERLGRLIDRFVVAGPKGCTVHPHSFFGRLTPEEWAELMYKHLDHHLRQFGV</sequence>
<proteinExistence type="predicted"/>
<dbReference type="AlphaFoldDB" id="A0A7W8IKL6"/>
<evidence type="ECO:0008006" key="3">
    <source>
        <dbReference type="Google" id="ProtNLM"/>
    </source>
</evidence>
<name>A0A7W8IKL6_9BACT</name>
<gene>
    <name evidence="1" type="ORF">HDF09_002634</name>
</gene>
<dbReference type="InterPro" id="IPR034660">
    <property type="entry name" value="DinB/YfiT-like"/>
</dbReference>
<organism evidence="1 2">
    <name type="scientific">Tunturiibacter empetritectus</name>
    <dbReference type="NCBI Taxonomy" id="3069691"/>
    <lineage>
        <taxon>Bacteria</taxon>
        <taxon>Pseudomonadati</taxon>
        <taxon>Acidobacteriota</taxon>
        <taxon>Terriglobia</taxon>
        <taxon>Terriglobales</taxon>
        <taxon>Acidobacteriaceae</taxon>
        <taxon>Tunturiibacter</taxon>
    </lineage>
</organism>
<comment type="caution">
    <text evidence="1">The sequence shown here is derived from an EMBL/GenBank/DDBJ whole genome shotgun (WGS) entry which is preliminary data.</text>
</comment>
<evidence type="ECO:0000313" key="1">
    <source>
        <dbReference type="EMBL" id="MBB5317948.1"/>
    </source>
</evidence>
<dbReference type="Proteomes" id="UP000568106">
    <property type="component" value="Unassembled WGS sequence"/>
</dbReference>